<evidence type="ECO:0008006" key="5">
    <source>
        <dbReference type="Google" id="ProtNLM"/>
    </source>
</evidence>
<dbReference type="InterPro" id="IPR038609">
    <property type="entry name" value="HDA1_su2/3_sf"/>
</dbReference>
<evidence type="ECO:0000313" key="4">
    <source>
        <dbReference type="Proteomes" id="UP001175261"/>
    </source>
</evidence>
<dbReference type="Proteomes" id="UP001175261">
    <property type="component" value="Unassembled WGS sequence"/>
</dbReference>
<accession>A0AA39L428</accession>
<reference evidence="3" key="1">
    <citation type="submission" date="2022-10" db="EMBL/GenBank/DDBJ databases">
        <title>Determination and structural analysis of whole genome sequence of Sarocladium strictum F4-1.</title>
        <authorList>
            <person name="Hu L."/>
            <person name="Jiang Y."/>
        </authorList>
    </citation>
    <scope>NUCLEOTIDE SEQUENCE</scope>
    <source>
        <strain evidence="3">F4-1</strain>
    </source>
</reference>
<dbReference type="AlphaFoldDB" id="A0AA39L428"/>
<evidence type="ECO:0000313" key="3">
    <source>
        <dbReference type="EMBL" id="KAK0383402.1"/>
    </source>
</evidence>
<keyword evidence="1" id="KW-0175">Coiled coil</keyword>
<organism evidence="3 4">
    <name type="scientific">Sarocladium strictum</name>
    <name type="common">Black bundle disease fungus</name>
    <name type="synonym">Acremonium strictum</name>
    <dbReference type="NCBI Taxonomy" id="5046"/>
    <lineage>
        <taxon>Eukaryota</taxon>
        <taxon>Fungi</taxon>
        <taxon>Dikarya</taxon>
        <taxon>Ascomycota</taxon>
        <taxon>Pezizomycotina</taxon>
        <taxon>Sordariomycetes</taxon>
        <taxon>Hypocreomycetidae</taxon>
        <taxon>Hypocreales</taxon>
        <taxon>Sarocladiaceae</taxon>
        <taxon>Sarocladium</taxon>
    </lineage>
</organism>
<feature type="region of interest" description="Disordered" evidence="2">
    <location>
        <begin position="623"/>
        <end position="665"/>
    </location>
</feature>
<dbReference type="EMBL" id="JAPDFR010000009">
    <property type="protein sequence ID" value="KAK0383402.1"/>
    <property type="molecule type" value="Genomic_DNA"/>
</dbReference>
<evidence type="ECO:0000256" key="2">
    <source>
        <dbReference type="SAM" id="MobiDB-lite"/>
    </source>
</evidence>
<evidence type="ECO:0000256" key="1">
    <source>
        <dbReference type="SAM" id="Coils"/>
    </source>
</evidence>
<keyword evidence="4" id="KW-1185">Reference proteome</keyword>
<sequence length="694" mass="77823">MGSIPELVEDFNSSRQPPPMGQTETEMDQATPDDSLAGRESRDVLVTLPFQASARDEYMDRLIRDKVPIQQYSRHFTEEDMEDPADSLVSQIDDLFRALQNICDFPPDLIGTSLEGLDAKSKTKYARDANGKFSFIYELLQGITVDIKVVIVARSTELLRLIYCVTEALEIECICDALQICESAFKDSAAVVRLALPSEDVPIADIDVIIGFDNSLTSSTLLKQSKSASANAPLILRLVTTHGMDHIDFEVDHDIFPLERRHAILFAMVKGRHFVSDPERGQQEPHEIAKAFYDYLNGEVEDSDYIAVPLPDSLLMSYLGSQDQPAIPAAQTDLDKGLKRKHDDDEDDEAKRLKTTVELDLSLNNQDPPIPDEVLQMLDAISPGDDVLAARPTTVSIHLVMLELMAQQLRELERQKSSSQLDEASRAVIESQAKQLQSYKRSVDDIYNKHRAALADRQLFEKKMKDAEQKLLEAEKKAARNTEKFEQRIAVLEADKARLLGTKEGEEGEDTPLATNEKLLKEAQEKVKVLEKRLVNAREESEYIRDQYRNAQSAAGETGQLRTQLKKAEEEAGRNKVRIHEINVANSVRGYLSRISELETLLKEREVELDRIREELRVLRNGRRETRQTSVPRSPRMGVLSPRAPARSYPSSTSRGGSPAPVGMDVAHVAGGSLLSGMQFLHQTPANGRWNQPT</sequence>
<comment type="caution">
    <text evidence="3">The sequence shown here is derived from an EMBL/GenBank/DDBJ whole genome shotgun (WGS) entry which is preliminary data.</text>
</comment>
<feature type="compositionally biased region" description="Low complexity" evidence="2">
    <location>
        <begin position="641"/>
        <end position="655"/>
    </location>
</feature>
<dbReference type="Gene3D" id="3.40.50.12360">
    <property type="match status" value="1"/>
</dbReference>
<feature type="coiled-coil region" evidence="1">
    <location>
        <begin position="450"/>
        <end position="571"/>
    </location>
</feature>
<name>A0AA39L428_SARSR</name>
<feature type="region of interest" description="Disordered" evidence="2">
    <location>
        <begin position="1"/>
        <end position="39"/>
    </location>
</feature>
<gene>
    <name evidence="3" type="ORF">NLU13_9314</name>
</gene>
<proteinExistence type="predicted"/>
<protein>
    <recommendedName>
        <fullName evidence="5">HDA1 complex subunit</fullName>
    </recommendedName>
</protein>